<dbReference type="EMBL" id="CAJOAZ010018880">
    <property type="protein sequence ID" value="CAF4330729.1"/>
    <property type="molecule type" value="Genomic_DNA"/>
</dbReference>
<organism evidence="1 2">
    <name type="scientific">Adineta steineri</name>
    <dbReference type="NCBI Taxonomy" id="433720"/>
    <lineage>
        <taxon>Eukaryota</taxon>
        <taxon>Metazoa</taxon>
        <taxon>Spiralia</taxon>
        <taxon>Gnathifera</taxon>
        <taxon>Rotifera</taxon>
        <taxon>Eurotatoria</taxon>
        <taxon>Bdelloidea</taxon>
        <taxon>Adinetida</taxon>
        <taxon>Adinetidae</taxon>
        <taxon>Adineta</taxon>
    </lineage>
</organism>
<dbReference type="AlphaFoldDB" id="A0A820JSJ5"/>
<dbReference type="Proteomes" id="UP000663844">
    <property type="component" value="Unassembled WGS sequence"/>
</dbReference>
<reference evidence="1" key="1">
    <citation type="submission" date="2021-02" db="EMBL/GenBank/DDBJ databases">
        <authorList>
            <person name="Nowell W R."/>
        </authorList>
    </citation>
    <scope>NUCLEOTIDE SEQUENCE</scope>
</reference>
<gene>
    <name evidence="1" type="ORF">OXD698_LOCUS47679</name>
</gene>
<sequence length="145" mass="16742">MAEAKLFIAQKAIQDVLSDIWYGYINHRVGNKKIILASLIPFCSEFLHYHKELVEGSEKYTSTFFQYRSPRSRSASDSGSDPVCTKLMDDFSDEDESVIITNNNSWESIKCGLNQYIKNVLMFLHAPYVKYLYNVVSLLYDLFSI</sequence>
<name>A0A820JSJ5_9BILA</name>
<accession>A0A820JSJ5</accession>
<proteinExistence type="predicted"/>
<evidence type="ECO:0000313" key="2">
    <source>
        <dbReference type="Proteomes" id="UP000663844"/>
    </source>
</evidence>
<feature type="non-terminal residue" evidence="1">
    <location>
        <position position="1"/>
    </location>
</feature>
<evidence type="ECO:0000313" key="1">
    <source>
        <dbReference type="EMBL" id="CAF4330729.1"/>
    </source>
</evidence>
<comment type="caution">
    <text evidence="1">The sequence shown here is derived from an EMBL/GenBank/DDBJ whole genome shotgun (WGS) entry which is preliminary data.</text>
</comment>
<protein>
    <submittedName>
        <fullName evidence="1">Uncharacterized protein</fullName>
    </submittedName>
</protein>